<accession>A0AAD4DQI7</accession>
<protein>
    <submittedName>
        <fullName evidence="2">Uncharacterized protein</fullName>
    </submittedName>
</protein>
<dbReference type="RefSeq" id="XP_041217604.1">
    <property type="nucleotide sequence ID" value="XM_041377870.1"/>
</dbReference>
<reference evidence="2" key="1">
    <citation type="journal article" date="2020" name="New Phytol.">
        <title>Comparative genomics reveals dynamic genome evolution in host specialist ectomycorrhizal fungi.</title>
        <authorList>
            <person name="Lofgren L.A."/>
            <person name="Nguyen N.H."/>
            <person name="Vilgalys R."/>
            <person name="Ruytinx J."/>
            <person name="Liao H.L."/>
            <person name="Branco S."/>
            <person name="Kuo A."/>
            <person name="LaButti K."/>
            <person name="Lipzen A."/>
            <person name="Andreopoulos W."/>
            <person name="Pangilinan J."/>
            <person name="Riley R."/>
            <person name="Hundley H."/>
            <person name="Na H."/>
            <person name="Barry K."/>
            <person name="Grigoriev I.V."/>
            <person name="Stajich J.E."/>
            <person name="Kennedy P.G."/>
        </authorList>
    </citation>
    <scope>NUCLEOTIDE SEQUENCE</scope>
    <source>
        <strain evidence="2">FC203</strain>
    </source>
</reference>
<dbReference type="Proteomes" id="UP001195769">
    <property type="component" value="Unassembled WGS sequence"/>
</dbReference>
<gene>
    <name evidence="2" type="ORF">F5891DRAFT_987239</name>
</gene>
<organism evidence="2 3">
    <name type="scientific">Suillus fuscotomentosus</name>
    <dbReference type="NCBI Taxonomy" id="1912939"/>
    <lineage>
        <taxon>Eukaryota</taxon>
        <taxon>Fungi</taxon>
        <taxon>Dikarya</taxon>
        <taxon>Basidiomycota</taxon>
        <taxon>Agaricomycotina</taxon>
        <taxon>Agaricomycetes</taxon>
        <taxon>Agaricomycetidae</taxon>
        <taxon>Boletales</taxon>
        <taxon>Suillineae</taxon>
        <taxon>Suillaceae</taxon>
        <taxon>Suillus</taxon>
    </lineage>
</organism>
<proteinExistence type="predicted"/>
<comment type="caution">
    <text evidence="2">The sequence shown here is derived from an EMBL/GenBank/DDBJ whole genome shotgun (WGS) entry which is preliminary data.</text>
</comment>
<dbReference type="GeneID" id="64672168"/>
<feature type="compositionally biased region" description="Basic and acidic residues" evidence="1">
    <location>
        <begin position="113"/>
        <end position="143"/>
    </location>
</feature>
<dbReference type="AlphaFoldDB" id="A0AAD4DQI7"/>
<keyword evidence="3" id="KW-1185">Reference proteome</keyword>
<evidence type="ECO:0000313" key="2">
    <source>
        <dbReference type="EMBL" id="KAG1889743.1"/>
    </source>
</evidence>
<feature type="region of interest" description="Disordered" evidence="1">
    <location>
        <begin position="196"/>
        <end position="230"/>
    </location>
</feature>
<dbReference type="EMBL" id="JABBWK010000151">
    <property type="protein sequence ID" value="KAG1889743.1"/>
    <property type="molecule type" value="Genomic_DNA"/>
</dbReference>
<evidence type="ECO:0000313" key="3">
    <source>
        <dbReference type="Proteomes" id="UP001195769"/>
    </source>
</evidence>
<feature type="region of interest" description="Disordered" evidence="1">
    <location>
        <begin position="113"/>
        <end position="147"/>
    </location>
</feature>
<sequence length="370" mass="40853">MNNAELQWPLPYLGHFQILESNDVLALADKSSRALQQHSRTCSVILPFLLSVAAKVWATMNQGLAHQWSHVWADDPCMESHPFFAKTVRYAPEQMSIPPIDSLPRAGHAHHLDVPGKMTDKGKLSDRGTCQSREDSTDAEPGRKKQKVLKHVSKAIISDTEDEDRRPTGTIIVKARFTLIISNLMLTLPQRSKNLETSGAAPAKSKGIIKHSKQSSSLNHHQPDAEPKISRAQAKGKAKQKAVDIAEPIRGHPLLKSSAEEYTPLCKRCIGESCLVVVGRKGQAIKSCAKCHFMKASKPHPWSKATPASKSKAHSRTTRAISHIRPPTPIVESEDAVEDTGIFSFSSNKHPKNIELEDRNFLALFSVCKT</sequence>
<name>A0AAD4DQI7_9AGAM</name>
<evidence type="ECO:0000256" key="1">
    <source>
        <dbReference type="SAM" id="MobiDB-lite"/>
    </source>
</evidence>
<feature type="region of interest" description="Disordered" evidence="1">
    <location>
        <begin position="299"/>
        <end position="319"/>
    </location>
</feature>